<organism evidence="3 4">
    <name type="scientific">Haloterrigena alkaliphila</name>
    <dbReference type="NCBI Taxonomy" id="2816475"/>
    <lineage>
        <taxon>Archaea</taxon>
        <taxon>Methanobacteriati</taxon>
        <taxon>Methanobacteriota</taxon>
        <taxon>Stenosarchaea group</taxon>
        <taxon>Halobacteria</taxon>
        <taxon>Halobacteriales</taxon>
        <taxon>Natrialbaceae</taxon>
        <taxon>Haloterrigena</taxon>
    </lineage>
</organism>
<evidence type="ECO:0000256" key="2">
    <source>
        <dbReference type="RuleBase" id="RU003707"/>
    </source>
</evidence>
<reference evidence="3 4" key="1">
    <citation type="submission" date="2021-03" db="EMBL/GenBank/DDBJ databases">
        <title>Haloterrigena longa sp. nov. and Haloterrigena limicola sp. nov., extremely halophilic archaea isolated from a salt lake.</title>
        <authorList>
            <person name="Henglin C."/>
        </authorList>
    </citation>
    <scope>NUCLEOTIDE SEQUENCE [LARGE SCALE GENOMIC DNA]</scope>
    <source>
        <strain evidence="3 4">KZCA68</strain>
    </source>
</reference>
<dbReference type="SUPFAM" id="SSF52096">
    <property type="entry name" value="ClpP/crotonase"/>
    <property type="match status" value="1"/>
</dbReference>
<accession>A0A8A2VGN2</accession>
<dbReference type="RefSeq" id="WP_207289161.1">
    <property type="nucleotide sequence ID" value="NZ_CP071462.1"/>
</dbReference>
<dbReference type="PANTHER" id="PTHR11941:SF54">
    <property type="entry name" value="ENOYL-COA HYDRATASE, MITOCHONDRIAL"/>
    <property type="match status" value="1"/>
</dbReference>
<evidence type="ECO:0000256" key="1">
    <source>
        <dbReference type="ARBA" id="ARBA00005254"/>
    </source>
</evidence>
<dbReference type="InterPro" id="IPR029045">
    <property type="entry name" value="ClpP/crotonase-like_dom_sf"/>
</dbReference>
<dbReference type="Gene3D" id="3.90.226.10">
    <property type="entry name" value="2-enoyl-CoA Hydratase, Chain A, domain 1"/>
    <property type="match status" value="1"/>
</dbReference>
<sequence length="257" mass="27564">MAAVDIERSTDPDQAVVTIDRPASGNAMSPTVVAELDAAIEDLAESTGTRAIVVTGAEGTFSAGADVDAFADRATDPDAVLEYLQSFTDLYERIEAVPVPVVARVNGAAYGGGYELAMACDVRFAATTAELCPAELRMGIVPPFERLALELGEGLAREVCFTGGVIRAEDAAETDLFSRVVDADELDAVVEAFVRRVEARSPNAVAQTKRAMVAHRSEAIRRSAAYRYALNEQCVRHPDFAESVAAFREDRPPEYES</sequence>
<dbReference type="Proteomes" id="UP000663203">
    <property type="component" value="Chromosome"/>
</dbReference>
<dbReference type="GeneID" id="63185826"/>
<name>A0A8A2VGN2_9EURY</name>
<dbReference type="AlphaFoldDB" id="A0A8A2VGN2"/>
<dbReference type="PROSITE" id="PS00166">
    <property type="entry name" value="ENOYL_COA_HYDRATASE"/>
    <property type="match status" value="1"/>
</dbReference>
<protein>
    <submittedName>
        <fullName evidence="3">Enoyl-CoA hydratase/isomerase family protein</fullName>
    </submittedName>
</protein>
<dbReference type="KEGG" id="hakz:J0X25_00935"/>
<dbReference type="InterPro" id="IPR018376">
    <property type="entry name" value="Enoyl-CoA_hyd/isom_CS"/>
</dbReference>
<dbReference type="GO" id="GO:0003824">
    <property type="term" value="F:catalytic activity"/>
    <property type="evidence" value="ECO:0007669"/>
    <property type="project" value="InterPro"/>
</dbReference>
<dbReference type="CDD" id="cd06558">
    <property type="entry name" value="crotonase-like"/>
    <property type="match status" value="1"/>
</dbReference>
<dbReference type="GO" id="GO:0006635">
    <property type="term" value="P:fatty acid beta-oxidation"/>
    <property type="evidence" value="ECO:0007669"/>
    <property type="project" value="TreeGrafter"/>
</dbReference>
<dbReference type="EMBL" id="CP071462">
    <property type="protein sequence ID" value="QSW99555.1"/>
    <property type="molecule type" value="Genomic_DNA"/>
</dbReference>
<evidence type="ECO:0000313" key="3">
    <source>
        <dbReference type="EMBL" id="QSW99555.1"/>
    </source>
</evidence>
<dbReference type="InterPro" id="IPR001753">
    <property type="entry name" value="Enoyl-CoA_hydra/iso"/>
</dbReference>
<dbReference type="Pfam" id="PF00378">
    <property type="entry name" value="ECH_1"/>
    <property type="match status" value="1"/>
</dbReference>
<proteinExistence type="inferred from homology"/>
<evidence type="ECO:0000313" key="4">
    <source>
        <dbReference type="Proteomes" id="UP000663203"/>
    </source>
</evidence>
<gene>
    <name evidence="3" type="ORF">J0X25_00935</name>
</gene>
<dbReference type="PANTHER" id="PTHR11941">
    <property type="entry name" value="ENOYL-COA HYDRATASE-RELATED"/>
    <property type="match status" value="1"/>
</dbReference>
<comment type="similarity">
    <text evidence="1 2">Belongs to the enoyl-CoA hydratase/isomerase family.</text>
</comment>
<keyword evidence="4" id="KW-1185">Reference proteome</keyword>